<reference evidence="2" key="1">
    <citation type="submission" date="2016-10" db="EMBL/GenBank/DDBJ databases">
        <authorList>
            <person name="Benchimol M."/>
            <person name="Almeida L.G."/>
            <person name="Vasconcelos A.T."/>
            <person name="Perreira-Neves A."/>
            <person name="Rosa I.A."/>
            <person name="Tasca T."/>
            <person name="Bogo M.R."/>
            <person name="de Souza W."/>
        </authorList>
    </citation>
    <scope>NUCLEOTIDE SEQUENCE [LARGE SCALE GENOMIC DNA]</scope>
    <source>
        <strain evidence="2">K</strain>
    </source>
</reference>
<dbReference type="InterPro" id="IPR000421">
    <property type="entry name" value="FA58C"/>
</dbReference>
<sequence>MNKDFQIKSRFLMKRATISLSSRGLSNISREDIDNFTFIIGSDNYDVPIIFAEFISPNISRIRKTDKSFTSFEIKIEDEKKRFNFLLNLMNGKPINIDSVDAQMLLYFAEKLGNSELYDSLSQFKNYELSEKNAIPILLNKYRMKMDYDQEIRYVASHFEELMKKEKSQNNQISTQNIISSNTQNSTNDKIISNNSNNTISKQNNRKMSSFEEIESLSNLPLPVLEMILSSKHLKVGTEDDLFNFIHNLVEEKGKSYRILYEYVLFEYLDENSISQFVSQTTVKDINSNAIWNALSKRLMKKIVNKSSKNKNDDNSIENSLRFSKGSIPFVGDPFNGIVNYLKGQLNGENPNTTGQIKISYTSGNSYTEKLFDYEWKCYWSSTNSPGQWINFEFPKNKIYLTDYTLKTPNSRAGWNHLKNWVIEGSNDGVEWEEIDQRVDNDELNGNNKVATFHCKYPKRAKIIRLRQCGKNHRNADDIQLTNIEFFGRITDDE</sequence>
<evidence type="ECO:0000259" key="1">
    <source>
        <dbReference type="PROSITE" id="PS50022"/>
    </source>
</evidence>
<organism evidence="2 3">
    <name type="scientific">Tritrichomonas foetus</name>
    <dbReference type="NCBI Taxonomy" id="1144522"/>
    <lineage>
        <taxon>Eukaryota</taxon>
        <taxon>Metamonada</taxon>
        <taxon>Parabasalia</taxon>
        <taxon>Tritrichomonadida</taxon>
        <taxon>Tritrichomonadidae</taxon>
        <taxon>Tritrichomonas</taxon>
    </lineage>
</organism>
<dbReference type="Proteomes" id="UP000179807">
    <property type="component" value="Unassembled WGS sequence"/>
</dbReference>
<dbReference type="Gene3D" id="2.60.120.260">
    <property type="entry name" value="Galactose-binding domain-like"/>
    <property type="match status" value="1"/>
</dbReference>
<protein>
    <recommendedName>
        <fullName evidence="1">F5/8 type C domain-containing protein</fullName>
    </recommendedName>
</protein>
<comment type="caution">
    <text evidence="2">The sequence shown here is derived from an EMBL/GenBank/DDBJ whole genome shotgun (WGS) entry which is preliminary data.</text>
</comment>
<evidence type="ECO:0000313" key="2">
    <source>
        <dbReference type="EMBL" id="OHS96095.1"/>
    </source>
</evidence>
<accession>A0A1J4JCW0</accession>
<feature type="domain" description="F5/8 type C" evidence="1">
    <location>
        <begin position="334"/>
        <end position="489"/>
    </location>
</feature>
<dbReference type="InterPro" id="IPR008979">
    <property type="entry name" value="Galactose-bd-like_sf"/>
</dbReference>
<dbReference type="SUPFAM" id="SSF49785">
    <property type="entry name" value="Galactose-binding domain-like"/>
    <property type="match status" value="1"/>
</dbReference>
<dbReference type="AlphaFoldDB" id="A0A1J4JCW0"/>
<evidence type="ECO:0000313" key="3">
    <source>
        <dbReference type="Proteomes" id="UP000179807"/>
    </source>
</evidence>
<dbReference type="PROSITE" id="PS50022">
    <property type="entry name" value="FA58C_3"/>
    <property type="match status" value="1"/>
</dbReference>
<gene>
    <name evidence="2" type="ORF">TRFO_37763</name>
</gene>
<proteinExistence type="predicted"/>
<dbReference type="GeneID" id="94846327"/>
<name>A0A1J4JCW0_9EUKA</name>
<dbReference type="VEuPathDB" id="TrichDB:TRFO_37763"/>
<dbReference type="EMBL" id="MLAK01001200">
    <property type="protein sequence ID" value="OHS96095.1"/>
    <property type="molecule type" value="Genomic_DNA"/>
</dbReference>
<dbReference type="RefSeq" id="XP_068349232.1">
    <property type="nucleotide sequence ID" value="XM_068511623.1"/>
</dbReference>
<keyword evidence="3" id="KW-1185">Reference proteome</keyword>
<dbReference type="Pfam" id="PF00754">
    <property type="entry name" value="F5_F8_type_C"/>
    <property type="match status" value="1"/>
</dbReference>